<dbReference type="AlphaFoldDB" id="A0AAN6GKG8"/>
<protein>
    <submittedName>
        <fullName evidence="1">Uncharacterized protein</fullName>
    </submittedName>
</protein>
<keyword evidence="2" id="KW-1185">Reference proteome</keyword>
<dbReference type="PANTHER" id="PTHR15955">
    <property type="entry name" value="RWD DOMAIN CONTAINING PROTEIN 2"/>
    <property type="match status" value="1"/>
</dbReference>
<organism evidence="1 2">
    <name type="scientific">Tilletia horrida</name>
    <dbReference type="NCBI Taxonomy" id="155126"/>
    <lineage>
        <taxon>Eukaryota</taxon>
        <taxon>Fungi</taxon>
        <taxon>Dikarya</taxon>
        <taxon>Basidiomycota</taxon>
        <taxon>Ustilaginomycotina</taxon>
        <taxon>Exobasidiomycetes</taxon>
        <taxon>Tilletiales</taxon>
        <taxon>Tilletiaceae</taxon>
        <taxon>Tilletia</taxon>
    </lineage>
</organism>
<gene>
    <name evidence="1" type="ORF">OC846_005872</name>
</gene>
<dbReference type="Proteomes" id="UP001176517">
    <property type="component" value="Unassembled WGS sequence"/>
</dbReference>
<dbReference type="InterPro" id="IPR059181">
    <property type="entry name" value="RWDD2A-B_C"/>
</dbReference>
<name>A0AAN6GKG8_9BASI</name>
<dbReference type="PANTHER" id="PTHR15955:SF8">
    <property type="entry name" value="RWD DOMAIN-CONTAINING PROTEIN 2B-RELATED"/>
    <property type="match status" value="1"/>
</dbReference>
<proteinExistence type="predicted"/>
<evidence type="ECO:0000313" key="1">
    <source>
        <dbReference type="EMBL" id="KAK0544925.1"/>
    </source>
</evidence>
<sequence>MSHKITLSSRDALQQEIELLRTSCLDSEFRSTDPSALTGGDAQEGGTEDCHDFDLLLNDTPEVLLKIQSPDVNTEPLEVDLTVSGPDVDIKAMQAIQSLTASRLGQEEFQLAELKIYDLFLFLKDEILSQDLFQSDAAGEEDDKNEDEKSPSPNHINHVKLARCIFWSHHLKSTTKKKNIRAWCSDMRIWALTRPGYPAFLLFEGLEEDVEEMIRLVKDQNWHALSLRAHVKYTYTRTSNESASSDSTEDLALQQCRLAQGHALNSSDRGPHQGGSKLRPGVEEIETISELVQRLKQAGIPQDEYTEALALRT</sequence>
<reference evidence="1" key="1">
    <citation type="journal article" date="2023" name="PhytoFront">
        <title>Draft Genome Resources of Seven Strains of Tilletia horrida, Causal Agent of Kernel Smut of Rice.</title>
        <authorList>
            <person name="Khanal S."/>
            <person name="Antony Babu S."/>
            <person name="Zhou X.G."/>
        </authorList>
    </citation>
    <scope>NUCLEOTIDE SEQUENCE</scope>
    <source>
        <strain evidence="1">TX6</strain>
    </source>
</reference>
<dbReference type="EMBL" id="JAPDMZ010000255">
    <property type="protein sequence ID" value="KAK0544925.1"/>
    <property type="molecule type" value="Genomic_DNA"/>
</dbReference>
<dbReference type="CDD" id="cd24163">
    <property type="entry name" value="RWDD2_C"/>
    <property type="match status" value="1"/>
</dbReference>
<dbReference type="InterPro" id="IPR017359">
    <property type="entry name" value="Phi-like"/>
</dbReference>
<evidence type="ECO:0000313" key="2">
    <source>
        <dbReference type="Proteomes" id="UP001176517"/>
    </source>
</evidence>
<accession>A0AAN6GKG8</accession>
<comment type="caution">
    <text evidence="1">The sequence shown here is derived from an EMBL/GenBank/DDBJ whole genome shotgun (WGS) entry which is preliminary data.</text>
</comment>